<evidence type="ECO:0000256" key="6">
    <source>
        <dbReference type="RuleBase" id="RU003915"/>
    </source>
</evidence>
<comment type="similarity">
    <text evidence="2 6">Belongs to the FKBP-type PPIase family.</text>
</comment>
<protein>
    <recommendedName>
        <fullName evidence="6">Peptidyl-prolyl cis-trans isomerase</fullName>
        <ecNumber evidence="6">5.2.1.8</ecNumber>
    </recommendedName>
</protein>
<feature type="compositionally biased region" description="Gly residues" evidence="7">
    <location>
        <begin position="303"/>
        <end position="316"/>
    </location>
</feature>
<dbReference type="Proteomes" id="UP000627292">
    <property type="component" value="Unassembled WGS sequence"/>
</dbReference>
<dbReference type="Gene3D" id="3.10.50.40">
    <property type="match status" value="1"/>
</dbReference>
<accession>A0A917IZU9</accession>
<dbReference type="GO" id="GO:0003755">
    <property type="term" value="F:peptidyl-prolyl cis-trans isomerase activity"/>
    <property type="evidence" value="ECO:0007669"/>
    <property type="project" value="UniProtKB-UniRule"/>
</dbReference>
<dbReference type="InterPro" id="IPR046357">
    <property type="entry name" value="PPIase_dom_sf"/>
</dbReference>
<evidence type="ECO:0000256" key="7">
    <source>
        <dbReference type="SAM" id="MobiDB-lite"/>
    </source>
</evidence>
<gene>
    <name evidence="9" type="ORF">GCM10011379_23410</name>
</gene>
<feature type="domain" description="PPIase FKBP-type" evidence="8">
    <location>
        <begin position="198"/>
        <end position="290"/>
    </location>
</feature>
<reference evidence="9" key="1">
    <citation type="journal article" date="2014" name="Int. J. Syst. Evol. Microbiol.">
        <title>Complete genome sequence of Corynebacterium casei LMG S-19264T (=DSM 44701T), isolated from a smear-ripened cheese.</title>
        <authorList>
            <consortium name="US DOE Joint Genome Institute (JGI-PGF)"/>
            <person name="Walter F."/>
            <person name="Albersmeier A."/>
            <person name="Kalinowski J."/>
            <person name="Ruckert C."/>
        </authorList>
    </citation>
    <scope>NUCLEOTIDE SEQUENCE</scope>
    <source>
        <strain evidence="9">CGMCC 1.15290</strain>
    </source>
</reference>
<dbReference type="SUPFAM" id="SSF54534">
    <property type="entry name" value="FKBP-like"/>
    <property type="match status" value="1"/>
</dbReference>
<dbReference type="PROSITE" id="PS50059">
    <property type="entry name" value="FKBP_PPIASE"/>
    <property type="match status" value="1"/>
</dbReference>
<keyword evidence="3 5" id="KW-0697">Rotamase</keyword>
<name>A0A917IZU9_9BACT</name>
<comment type="caution">
    <text evidence="9">The sequence shown here is derived from an EMBL/GenBank/DDBJ whole genome shotgun (WGS) entry which is preliminary data.</text>
</comment>
<evidence type="ECO:0000313" key="9">
    <source>
        <dbReference type="EMBL" id="GGH67766.1"/>
    </source>
</evidence>
<sequence>MKKLLLVAAAAATFTACQVKYEKTKSGIQYKISKGKGGEKLKAGEIAKFQLTFSIPDNKDTVIKTTVGGLPGYVMVDTSARAQYTFMELMPLLSVGDSITFNLNVDSLKAKGQIQDYDNVLKKGYTLQGKVKILARFKTEQETMEDHKKEMELSKVAEVKAVEDYLAKNNIKGAQKTKNGAYVLVEVPGDQSLKADSGKQASVMYRGKLMKDGKVFDTNMDTSMHHTDPFKMVVGAGMAIPGWDEGITYFGKGGKGKIFIPSALGYGPQGSGPIPPGANLIFEVEIIDVTTPPPPAAPQGMPGMPGGAPQHGGHGH</sequence>
<evidence type="ECO:0000259" key="8">
    <source>
        <dbReference type="PROSITE" id="PS50059"/>
    </source>
</evidence>
<reference evidence="9" key="2">
    <citation type="submission" date="2020-09" db="EMBL/GenBank/DDBJ databases">
        <authorList>
            <person name="Sun Q."/>
            <person name="Zhou Y."/>
        </authorList>
    </citation>
    <scope>NUCLEOTIDE SEQUENCE</scope>
    <source>
        <strain evidence="9">CGMCC 1.15290</strain>
    </source>
</reference>
<dbReference type="EC" id="5.2.1.8" evidence="6"/>
<organism evidence="9 10">
    <name type="scientific">Filimonas zeae</name>
    <dbReference type="NCBI Taxonomy" id="1737353"/>
    <lineage>
        <taxon>Bacteria</taxon>
        <taxon>Pseudomonadati</taxon>
        <taxon>Bacteroidota</taxon>
        <taxon>Chitinophagia</taxon>
        <taxon>Chitinophagales</taxon>
        <taxon>Chitinophagaceae</taxon>
        <taxon>Filimonas</taxon>
    </lineage>
</organism>
<evidence type="ECO:0000313" key="10">
    <source>
        <dbReference type="Proteomes" id="UP000627292"/>
    </source>
</evidence>
<dbReference type="PANTHER" id="PTHR43811">
    <property type="entry name" value="FKBP-TYPE PEPTIDYL-PROLYL CIS-TRANS ISOMERASE FKPA"/>
    <property type="match status" value="1"/>
</dbReference>
<keyword evidence="10" id="KW-1185">Reference proteome</keyword>
<evidence type="ECO:0000256" key="3">
    <source>
        <dbReference type="ARBA" id="ARBA00023110"/>
    </source>
</evidence>
<dbReference type="PROSITE" id="PS51257">
    <property type="entry name" value="PROKAR_LIPOPROTEIN"/>
    <property type="match status" value="1"/>
</dbReference>
<keyword evidence="4 5" id="KW-0413">Isomerase</keyword>
<evidence type="ECO:0000256" key="4">
    <source>
        <dbReference type="ARBA" id="ARBA00023235"/>
    </source>
</evidence>
<comment type="catalytic activity">
    <reaction evidence="1 5 6">
        <text>[protein]-peptidylproline (omega=180) = [protein]-peptidylproline (omega=0)</text>
        <dbReference type="Rhea" id="RHEA:16237"/>
        <dbReference type="Rhea" id="RHEA-COMP:10747"/>
        <dbReference type="Rhea" id="RHEA-COMP:10748"/>
        <dbReference type="ChEBI" id="CHEBI:83833"/>
        <dbReference type="ChEBI" id="CHEBI:83834"/>
        <dbReference type="EC" id="5.2.1.8"/>
    </reaction>
</comment>
<proteinExistence type="inferred from homology"/>
<dbReference type="EMBL" id="BMIB01000002">
    <property type="protein sequence ID" value="GGH67766.1"/>
    <property type="molecule type" value="Genomic_DNA"/>
</dbReference>
<evidence type="ECO:0000256" key="1">
    <source>
        <dbReference type="ARBA" id="ARBA00000971"/>
    </source>
</evidence>
<evidence type="ECO:0000256" key="2">
    <source>
        <dbReference type="ARBA" id="ARBA00006577"/>
    </source>
</evidence>
<dbReference type="AlphaFoldDB" id="A0A917IZU9"/>
<feature type="region of interest" description="Disordered" evidence="7">
    <location>
        <begin position="291"/>
        <end position="316"/>
    </location>
</feature>
<dbReference type="Pfam" id="PF00254">
    <property type="entry name" value="FKBP_C"/>
    <property type="match status" value="1"/>
</dbReference>
<dbReference type="RefSeq" id="WP_188952263.1">
    <property type="nucleotide sequence ID" value="NZ_BMIB01000002.1"/>
</dbReference>
<evidence type="ECO:0000256" key="5">
    <source>
        <dbReference type="PROSITE-ProRule" id="PRU00277"/>
    </source>
</evidence>
<dbReference type="InterPro" id="IPR001179">
    <property type="entry name" value="PPIase_FKBP_dom"/>
</dbReference>
<dbReference type="PANTHER" id="PTHR43811:SF19">
    <property type="entry name" value="39 KDA FK506-BINDING NUCLEAR PROTEIN"/>
    <property type="match status" value="1"/>
</dbReference>